<name>A0A1Y5Q407_9GAMM</name>
<sequence>MSERSELCAVPSFREERREPMRRSRIGSRPAVLTSHSAVEKRFSWLPSLCTSKEK</sequence>
<gene>
    <name evidence="1" type="ORF">STPYR_11968</name>
</gene>
<accession>A0A1Y5Q407</accession>
<organism evidence="1">
    <name type="scientific">uncultured Stenotrophomonas sp</name>
    <dbReference type="NCBI Taxonomy" id="165438"/>
    <lineage>
        <taxon>Bacteria</taxon>
        <taxon>Pseudomonadati</taxon>
        <taxon>Pseudomonadota</taxon>
        <taxon>Gammaproteobacteria</taxon>
        <taxon>Lysobacterales</taxon>
        <taxon>Lysobacteraceae</taxon>
        <taxon>Stenotrophomonas</taxon>
        <taxon>environmental samples</taxon>
    </lineage>
</organism>
<evidence type="ECO:0000313" key="1">
    <source>
        <dbReference type="EMBL" id="SBV37038.1"/>
    </source>
</evidence>
<proteinExistence type="predicted"/>
<protein>
    <submittedName>
        <fullName evidence="1">Uncharacterized protein</fullName>
    </submittedName>
</protein>
<dbReference type="AlphaFoldDB" id="A0A1Y5Q407"/>
<dbReference type="EMBL" id="FLTS01000001">
    <property type="protein sequence ID" value="SBV37038.1"/>
    <property type="molecule type" value="Genomic_DNA"/>
</dbReference>
<reference evidence="1" key="1">
    <citation type="submission" date="2016-03" db="EMBL/GenBank/DDBJ databases">
        <authorList>
            <person name="Ploux O."/>
        </authorList>
    </citation>
    <scope>NUCLEOTIDE SEQUENCE</scope>
    <source>
        <strain evidence="1">UC10</strain>
    </source>
</reference>